<dbReference type="EMBL" id="KV417546">
    <property type="protein sequence ID" value="KZP21548.1"/>
    <property type="molecule type" value="Genomic_DNA"/>
</dbReference>
<evidence type="ECO:0000313" key="2">
    <source>
        <dbReference type="EMBL" id="KZP21548.1"/>
    </source>
</evidence>
<protein>
    <submittedName>
        <fullName evidence="2">Uncharacterized protein</fullName>
    </submittedName>
</protein>
<accession>A0A166K5G8</accession>
<name>A0A166K5G8_9AGAM</name>
<evidence type="ECO:0000256" key="1">
    <source>
        <dbReference type="SAM" id="MobiDB-lite"/>
    </source>
</evidence>
<dbReference type="AlphaFoldDB" id="A0A166K5G8"/>
<dbReference type="Proteomes" id="UP000076532">
    <property type="component" value="Unassembled WGS sequence"/>
</dbReference>
<reference evidence="2 3" key="1">
    <citation type="journal article" date="2016" name="Mol. Biol. Evol.">
        <title>Comparative Genomics of Early-Diverging Mushroom-Forming Fungi Provides Insights into the Origins of Lignocellulose Decay Capabilities.</title>
        <authorList>
            <person name="Nagy L.G."/>
            <person name="Riley R."/>
            <person name="Tritt A."/>
            <person name="Adam C."/>
            <person name="Daum C."/>
            <person name="Floudas D."/>
            <person name="Sun H."/>
            <person name="Yadav J.S."/>
            <person name="Pangilinan J."/>
            <person name="Larsson K.H."/>
            <person name="Matsuura K."/>
            <person name="Barry K."/>
            <person name="Labutti K."/>
            <person name="Kuo R."/>
            <person name="Ohm R.A."/>
            <person name="Bhattacharya S.S."/>
            <person name="Shirouzu T."/>
            <person name="Yoshinaga Y."/>
            <person name="Martin F.M."/>
            <person name="Grigoriev I.V."/>
            <person name="Hibbett D.S."/>
        </authorList>
    </citation>
    <scope>NUCLEOTIDE SEQUENCE [LARGE SCALE GENOMIC DNA]</scope>
    <source>
        <strain evidence="2 3">CBS 109695</strain>
    </source>
</reference>
<proteinExistence type="predicted"/>
<keyword evidence="3" id="KW-1185">Reference proteome</keyword>
<sequence>MPAKAPPRIYQLLVKTHTLTIIITAEPKSTIASLKLDVLSALKADVNQVDDVPAIESEEDFEISQFPKARGKQGVQTYEVLRESATVAETCANWEVLFLQFRDASGKLMPVQVTQPSLFDEEEEEAPRTRGMPASDAPSGNKGKRKAPEE</sequence>
<evidence type="ECO:0000313" key="3">
    <source>
        <dbReference type="Proteomes" id="UP000076532"/>
    </source>
</evidence>
<organism evidence="2 3">
    <name type="scientific">Athelia psychrophila</name>
    <dbReference type="NCBI Taxonomy" id="1759441"/>
    <lineage>
        <taxon>Eukaryota</taxon>
        <taxon>Fungi</taxon>
        <taxon>Dikarya</taxon>
        <taxon>Basidiomycota</taxon>
        <taxon>Agaricomycotina</taxon>
        <taxon>Agaricomycetes</taxon>
        <taxon>Agaricomycetidae</taxon>
        <taxon>Atheliales</taxon>
        <taxon>Atheliaceae</taxon>
        <taxon>Athelia</taxon>
    </lineage>
</organism>
<gene>
    <name evidence="2" type="ORF">FIBSPDRAFT_503321</name>
</gene>
<feature type="region of interest" description="Disordered" evidence="1">
    <location>
        <begin position="115"/>
        <end position="150"/>
    </location>
</feature>
<dbReference type="OrthoDB" id="3173670at2759"/>